<dbReference type="EMBL" id="CP097118">
    <property type="protein sequence ID" value="USS88191.1"/>
    <property type="molecule type" value="Genomic_DNA"/>
</dbReference>
<dbReference type="Proteomes" id="UP001057025">
    <property type="component" value="Chromosome"/>
</dbReference>
<proteinExistence type="predicted"/>
<evidence type="ECO:0000313" key="1">
    <source>
        <dbReference type="EMBL" id="USS88191.1"/>
    </source>
</evidence>
<keyword evidence="2" id="KW-1185">Reference proteome</keyword>
<sequence length="109" mass="12878">MKNNLEVEPVFVRMKADFGVRRIHLRGRKAVENDLQTPPNESKSTKMFKLMTKITSQGKYKHTQTSFPQPLVIYYFCNYKQLLSVVKRPIRSTLLLLERSTHHRAKNHH</sequence>
<organism evidence="1 2">
    <name type="scientific">Fructilactobacillus hinvesii</name>
    <dbReference type="NCBI Taxonomy" id="2940300"/>
    <lineage>
        <taxon>Bacteria</taxon>
        <taxon>Bacillati</taxon>
        <taxon>Bacillota</taxon>
        <taxon>Bacilli</taxon>
        <taxon>Lactobacillales</taxon>
        <taxon>Lactobacillaceae</taxon>
        <taxon>Fructilactobacillus</taxon>
    </lineage>
</organism>
<protein>
    <submittedName>
        <fullName evidence="1">Uncharacterized protein</fullName>
    </submittedName>
</protein>
<gene>
    <name evidence="1" type="ORF">M3M39_01540</name>
</gene>
<accession>A0ABY5BW31</accession>
<reference evidence="1" key="1">
    <citation type="submission" date="2022-05" db="EMBL/GenBank/DDBJ databases">
        <authorList>
            <person name="Oliphant S.A."/>
            <person name="Watson-Haigh N.S."/>
            <person name="Sumby K.M."/>
            <person name="Gardner J.M."/>
            <person name="Jiranek V."/>
        </authorList>
    </citation>
    <scope>NUCLEOTIDE SEQUENCE</scope>
    <source>
        <strain evidence="1">KI11_C11</strain>
    </source>
</reference>
<name>A0ABY5BW31_9LACO</name>
<evidence type="ECO:0000313" key="2">
    <source>
        <dbReference type="Proteomes" id="UP001057025"/>
    </source>
</evidence>